<protein>
    <recommendedName>
        <fullName evidence="1">PilZ domain-containing protein</fullName>
    </recommendedName>
</protein>
<dbReference type="SUPFAM" id="SSF141371">
    <property type="entry name" value="PilZ domain-like"/>
    <property type="match status" value="1"/>
</dbReference>
<name>Q1IUC3_KORVE</name>
<sequence>MDNTRQHPRYTCHGGVEIHVPETTKRLWGHLGDISRTGCYLHGAEPWDVGTEVEIQIDSGSANIFGRGIVATCHPGVGLGINFTEIYPEYHDEFEALLKNLERRASGDTKVHTLPFPISTE</sequence>
<dbReference type="Pfam" id="PF07238">
    <property type="entry name" value="PilZ"/>
    <property type="match status" value="1"/>
</dbReference>
<evidence type="ECO:0000259" key="1">
    <source>
        <dbReference type="Pfam" id="PF07238"/>
    </source>
</evidence>
<dbReference type="HOGENOM" id="CLU_149265_0_0_0"/>
<dbReference type="EMBL" id="CP000360">
    <property type="protein sequence ID" value="ABF39527.1"/>
    <property type="molecule type" value="Genomic_DNA"/>
</dbReference>
<dbReference type="STRING" id="204669.Acid345_0522"/>
<dbReference type="RefSeq" id="WP_011521329.1">
    <property type="nucleotide sequence ID" value="NC_008009.1"/>
</dbReference>
<dbReference type="AlphaFoldDB" id="Q1IUC3"/>
<dbReference type="EnsemblBacteria" id="ABF39527">
    <property type="protein sequence ID" value="ABF39527"/>
    <property type="gene ID" value="Acid345_0522"/>
</dbReference>
<gene>
    <name evidence="2" type="ordered locus">Acid345_0522</name>
</gene>
<dbReference type="Proteomes" id="UP000002432">
    <property type="component" value="Chromosome"/>
</dbReference>
<dbReference type="Gene3D" id="2.40.10.220">
    <property type="entry name" value="predicted glycosyltransferase like domains"/>
    <property type="match status" value="1"/>
</dbReference>
<reference evidence="2 3" key="1">
    <citation type="journal article" date="2009" name="Appl. Environ. Microbiol.">
        <title>Three genomes from the phylum Acidobacteria provide insight into the lifestyles of these microorganisms in soils.</title>
        <authorList>
            <person name="Ward N.L."/>
            <person name="Challacombe J.F."/>
            <person name="Janssen P.H."/>
            <person name="Henrissat B."/>
            <person name="Coutinho P.M."/>
            <person name="Wu M."/>
            <person name="Xie G."/>
            <person name="Haft D.H."/>
            <person name="Sait M."/>
            <person name="Badger J."/>
            <person name="Barabote R.D."/>
            <person name="Bradley B."/>
            <person name="Brettin T.S."/>
            <person name="Brinkac L.M."/>
            <person name="Bruce D."/>
            <person name="Creasy T."/>
            <person name="Daugherty S.C."/>
            <person name="Davidsen T.M."/>
            <person name="DeBoy R.T."/>
            <person name="Detter J.C."/>
            <person name="Dodson R.J."/>
            <person name="Durkin A.S."/>
            <person name="Ganapathy A."/>
            <person name="Gwinn-Giglio M."/>
            <person name="Han C.S."/>
            <person name="Khouri H."/>
            <person name="Kiss H."/>
            <person name="Kothari S.P."/>
            <person name="Madupu R."/>
            <person name="Nelson K.E."/>
            <person name="Nelson W.C."/>
            <person name="Paulsen I."/>
            <person name="Penn K."/>
            <person name="Ren Q."/>
            <person name="Rosovitz M.J."/>
            <person name="Selengut J.D."/>
            <person name="Shrivastava S."/>
            <person name="Sullivan S.A."/>
            <person name="Tapia R."/>
            <person name="Thompson L.S."/>
            <person name="Watkins K.L."/>
            <person name="Yang Q."/>
            <person name="Yu C."/>
            <person name="Zafar N."/>
            <person name="Zhou L."/>
            <person name="Kuske C.R."/>
        </authorList>
    </citation>
    <scope>NUCLEOTIDE SEQUENCE [LARGE SCALE GENOMIC DNA]</scope>
    <source>
        <strain evidence="2 3">Ellin345</strain>
    </source>
</reference>
<dbReference type="KEGG" id="aba:Acid345_0522"/>
<evidence type="ECO:0000313" key="2">
    <source>
        <dbReference type="EMBL" id="ABF39527.1"/>
    </source>
</evidence>
<proteinExistence type="predicted"/>
<organism evidence="2 3">
    <name type="scientific">Koribacter versatilis (strain Ellin345)</name>
    <dbReference type="NCBI Taxonomy" id="204669"/>
    <lineage>
        <taxon>Bacteria</taxon>
        <taxon>Pseudomonadati</taxon>
        <taxon>Acidobacteriota</taxon>
        <taxon>Terriglobia</taxon>
        <taxon>Terriglobales</taxon>
        <taxon>Candidatus Korobacteraceae</taxon>
        <taxon>Candidatus Korobacter</taxon>
    </lineage>
</organism>
<keyword evidence="3" id="KW-1185">Reference proteome</keyword>
<dbReference type="InterPro" id="IPR009875">
    <property type="entry name" value="PilZ_domain"/>
</dbReference>
<accession>Q1IUC3</accession>
<dbReference type="OrthoDB" id="123414at2"/>
<evidence type="ECO:0000313" key="3">
    <source>
        <dbReference type="Proteomes" id="UP000002432"/>
    </source>
</evidence>
<dbReference type="GO" id="GO:0035438">
    <property type="term" value="F:cyclic-di-GMP binding"/>
    <property type="evidence" value="ECO:0007669"/>
    <property type="project" value="InterPro"/>
</dbReference>
<feature type="domain" description="PilZ" evidence="1">
    <location>
        <begin position="4"/>
        <end position="98"/>
    </location>
</feature>